<evidence type="ECO:0000256" key="4">
    <source>
        <dbReference type="ARBA" id="ARBA00022692"/>
    </source>
</evidence>
<dbReference type="PROSITE" id="PS50850">
    <property type="entry name" value="MFS"/>
    <property type="match status" value="1"/>
</dbReference>
<feature type="domain" description="Major facilitator superfamily (MFS) profile" evidence="8">
    <location>
        <begin position="9"/>
        <end position="396"/>
    </location>
</feature>
<reference evidence="9 10" key="1">
    <citation type="submission" date="2021-06" db="EMBL/GenBank/DDBJ databases">
        <authorList>
            <person name="Sun Q."/>
            <person name="Li D."/>
        </authorList>
    </citation>
    <scope>NUCLEOTIDE SEQUENCE [LARGE SCALE GENOMIC DNA]</scope>
    <source>
        <strain evidence="9 10">MSJ-2</strain>
    </source>
</reference>
<feature type="transmembrane region" description="Helical" evidence="7">
    <location>
        <begin position="79"/>
        <end position="101"/>
    </location>
</feature>
<feature type="transmembrane region" description="Helical" evidence="7">
    <location>
        <begin position="349"/>
        <end position="368"/>
    </location>
</feature>
<proteinExistence type="inferred from homology"/>
<dbReference type="RefSeq" id="WP_216633383.1">
    <property type="nucleotide sequence ID" value="NZ_JAHLQN010000001.1"/>
</dbReference>
<dbReference type="Proteomes" id="UP000787672">
    <property type="component" value="Unassembled WGS sequence"/>
</dbReference>
<feature type="transmembrane region" description="Helical" evidence="7">
    <location>
        <begin position="49"/>
        <end position="67"/>
    </location>
</feature>
<accession>A0ABS6FCT6</accession>
<feature type="transmembrane region" description="Helical" evidence="7">
    <location>
        <begin position="287"/>
        <end position="304"/>
    </location>
</feature>
<evidence type="ECO:0000256" key="5">
    <source>
        <dbReference type="ARBA" id="ARBA00022989"/>
    </source>
</evidence>
<sequence length="408" mass="43472">MISIQKIQYKWVICLAGFLLMFCSGMVTGGFSVYLPYLREEYGSSNTQISLLLTVRCVASTLAMLAVERYYQRFSLRLGSTLAILMLAAGFFSFAAIPAYWGGCVGFILLGAAYGFGAMVPVSLLIRRWFDGGQGFALGICTTGSGLATVLITPLLASLLERHSVCAVFSLEGIGTMAIAALIFLMVRGAPKPDGKVGCPEGGEASRDAGSGEAFAGPGFWWMALAVMILGSAAGNGPAYFAIRFQERGFSPTLSAYAISTCGGLLMIGKCVYGLLTDRWGARRTNALFLVTLGAGMAVCALLPEGSAWMMFLGAALVGIGFPPATVGLTVWAMDLAPREQQEATMERFQTFYVVGNLFTSFLPGLLADWSGSYALTYGIYAVSSLVILVIVQRQYALRRVGEETGAF</sequence>
<keyword evidence="4 7" id="KW-0812">Transmembrane</keyword>
<feature type="transmembrane region" description="Helical" evidence="7">
    <location>
        <begin position="220"/>
        <end position="243"/>
    </location>
</feature>
<evidence type="ECO:0000313" key="10">
    <source>
        <dbReference type="Proteomes" id="UP000787672"/>
    </source>
</evidence>
<dbReference type="InterPro" id="IPR020846">
    <property type="entry name" value="MFS_dom"/>
</dbReference>
<feature type="transmembrane region" description="Helical" evidence="7">
    <location>
        <begin position="374"/>
        <end position="392"/>
    </location>
</feature>
<comment type="caution">
    <text evidence="9">The sequence shown here is derived from an EMBL/GenBank/DDBJ whole genome shotgun (WGS) entry which is preliminary data.</text>
</comment>
<evidence type="ECO:0000256" key="7">
    <source>
        <dbReference type="SAM" id="Phobius"/>
    </source>
</evidence>
<organism evidence="9 10">
    <name type="scientific">Dysosmobacter acutus</name>
    <dbReference type="NCBI Taxonomy" id="2841504"/>
    <lineage>
        <taxon>Bacteria</taxon>
        <taxon>Bacillati</taxon>
        <taxon>Bacillota</taxon>
        <taxon>Clostridia</taxon>
        <taxon>Eubacteriales</taxon>
        <taxon>Oscillospiraceae</taxon>
        <taxon>Dysosmobacter</taxon>
    </lineage>
</organism>
<protein>
    <submittedName>
        <fullName evidence="9">MFS transporter</fullName>
    </submittedName>
</protein>
<keyword evidence="10" id="KW-1185">Reference proteome</keyword>
<keyword evidence="6 7" id="KW-0472">Membrane</keyword>
<feature type="transmembrane region" description="Helical" evidence="7">
    <location>
        <begin position="12"/>
        <end position="37"/>
    </location>
</feature>
<evidence type="ECO:0000313" key="9">
    <source>
        <dbReference type="EMBL" id="MBU5628094.1"/>
    </source>
</evidence>
<keyword evidence="3" id="KW-0813">Transport</keyword>
<evidence type="ECO:0000256" key="2">
    <source>
        <dbReference type="ARBA" id="ARBA00008335"/>
    </source>
</evidence>
<feature type="transmembrane region" description="Helical" evidence="7">
    <location>
        <begin position="135"/>
        <end position="156"/>
    </location>
</feature>
<keyword evidence="5 7" id="KW-1133">Transmembrane helix</keyword>
<dbReference type="PANTHER" id="PTHR23514">
    <property type="entry name" value="BYPASS OF STOP CODON PROTEIN 6"/>
    <property type="match status" value="1"/>
</dbReference>
<feature type="transmembrane region" description="Helical" evidence="7">
    <location>
        <begin position="107"/>
        <end position="126"/>
    </location>
</feature>
<comment type="similarity">
    <text evidence="2">Belongs to the major facilitator superfamily.</text>
</comment>
<gene>
    <name evidence="9" type="ORF">KQI82_14370</name>
</gene>
<feature type="transmembrane region" description="Helical" evidence="7">
    <location>
        <begin position="310"/>
        <end position="337"/>
    </location>
</feature>
<dbReference type="EMBL" id="JAHLQN010000001">
    <property type="protein sequence ID" value="MBU5628094.1"/>
    <property type="molecule type" value="Genomic_DNA"/>
</dbReference>
<name>A0ABS6FCT6_9FIRM</name>
<dbReference type="InterPro" id="IPR051788">
    <property type="entry name" value="MFS_Transporter"/>
</dbReference>
<feature type="transmembrane region" description="Helical" evidence="7">
    <location>
        <begin position="168"/>
        <end position="187"/>
    </location>
</feature>
<evidence type="ECO:0000256" key="6">
    <source>
        <dbReference type="ARBA" id="ARBA00023136"/>
    </source>
</evidence>
<dbReference type="InterPro" id="IPR011701">
    <property type="entry name" value="MFS"/>
</dbReference>
<evidence type="ECO:0000256" key="3">
    <source>
        <dbReference type="ARBA" id="ARBA00022448"/>
    </source>
</evidence>
<evidence type="ECO:0000259" key="8">
    <source>
        <dbReference type="PROSITE" id="PS50850"/>
    </source>
</evidence>
<feature type="transmembrane region" description="Helical" evidence="7">
    <location>
        <begin position="255"/>
        <end position="275"/>
    </location>
</feature>
<dbReference type="Pfam" id="PF07690">
    <property type="entry name" value="MFS_1"/>
    <property type="match status" value="1"/>
</dbReference>
<evidence type="ECO:0000256" key="1">
    <source>
        <dbReference type="ARBA" id="ARBA00004651"/>
    </source>
</evidence>
<dbReference type="PANTHER" id="PTHR23514:SF3">
    <property type="entry name" value="BYPASS OF STOP CODON PROTEIN 6"/>
    <property type="match status" value="1"/>
</dbReference>
<comment type="subcellular location">
    <subcellularLocation>
        <location evidence="1">Cell membrane</location>
        <topology evidence="1">Multi-pass membrane protein</topology>
    </subcellularLocation>
</comment>